<dbReference type="PANTHER" id="PTHR41252:SF1">
    <property type="entry name" value="BLR2505 PROTEIN"/>
    <property type="match status" value="1"/>
</dbReference>
<sequence length="143" mass="16185">MHEQRNTALVQDAYAAYARGDVEHVLACMWPRVEWEIPAVPALDFTGKRHGCGEVAEYFRQVVEKQVLRAFTPREFIAQGDKVVVLGHGAWTARETGRDFESDWVHVFTVKDGRIAAFREFMDAHVAVEAFQCYPLAADPAPH</sequence>
<evidence type="ECO:0000313" key="2">
    <source>
        <dbReference type="EMBL" id="MFC5513493.1"/>
    </source>
</evidence>
<evidence type="ECO:0000259" key="1">
    <source>
        <dbReference type="Pfam" id="PF12680"/>
    </source>
</evidence>
<dbReference type="SUPFAM" id="SSF54427">
    <property type="entry name" value="NTF2-like"/>
    <property type="match status" value="1"/>
</dbReference>
<dbReference type="EMBL" id="JBHSMS010000072">
    <property type="protein sequence ID" value="MFC5513493.1"/>
    <property type="molecule type" value="Genomic_DNA"/>
</dbReference>
<dbReference type="Gene3D" id="3.10.450.50">
    <property type="match status" value="1"/>
</dbReference>
<dbReference type="InterPro" id="IPR037401">
    <property type="entry name" value="SnoaL-like"/>
</dbReference>
<dbReference type="Proteomes" id="UP001596031">
    <property type="component" value="Unassembled WGS sequence"/>
</dbReference>
<dbReference type="PANTHER" id="PTHR41252">
    <property type="entry name" value="BLR2505 PROTEIN"/>
    <property type="match status" value="1"/>
</dbReference>
<feature type="domain" description="SnoaL-like" evidence="1">
    <location>
        <begin position="10"/>
        <end position="117"/>
    </location>
</feature>
<protein>
    <submittedName>
        <fullName evidence="2">Nuclear transport factor 2 family protein</fullName>
    </submittedName>
</protein>
<name>A0ABW0PMC7_9BURK</name>
<accession>A0ABW0PMC7</accession>
<proteinExistence type="predicted"/>
<dbReference type="InterPro" id="IPR032710">
    <property type="entry name" value="NTF2-like_dom_sf"/>
</dbReference>
<dbReference type="Pfam" id="PF12680">
    <property type="entry name" value="SnoaL_2"/>
    <property type="match status" value="1"/>
</dbReference>
<gene>
    <name evidence="2" type="ORF">ACFPOU_20550</name>
</gene>
<organism evidence="2 3">
    <name type="scientific">Massilia jejuensis</name>
    <dbReference type="NCBI Taxonomy" id="648894"/>
    <lineage>
        <taxon>Bacteria</taxon>
        <taxon>Pseudomonadati</taxon>
        <taxon>Pseudomonadota</taxon>
        <taxon>Betaproteobacteria</taxon>
        <taxon>Burkholderiales</taxon>
        <taxon>Oxalobacteraceae</taxon>
        <taxon>Telluria group</taxon>
        <taxon>Massilia</taxon>
    </lineage>
</organism>
<keyword evidence="3" id="KW-1185">Reference proteome</keyword>
<reference evidence="3" key="1">
    <citation type="journal article" date="2019" name="Int. J. Syst. Evol. Microbiol.">
        <title>The Global Catalogue of Microorganisms (GCM) 10K type strain sequencing project: providing services to taxonomists for standard genome sequencing and annotation.</title>
        <authorList>
            <consortium name="The Broad Institute Genomics Platform"/>
            <consortium name="The Broad Institute Genome Sequencing Center for Infectious Disease"/>
            <person name="Wu L."/>
            <person name="Ma J."/>
        </authorList>
    </citation>
    <scope>NUCLEOTIDE SEQUENCE [LARGE SCALE GENOMIC DNA]</scope>
    <source>
        <strain evidence="3">CCUG 38813</strain>
    </source>
</reference>
<comment type="caution">
    <text evidence="2">The sequence shown here is derived from an EMBL/GenBank/DDBJ whole genome shotgun (WGS) entry which is preliminary data.</text>
</comment>
<dbReference type="RefSeq" id="WP_379725763.1">
    <property type="nucleotide sequence ID" value="NZ_JBHSMS010000072.1"/>
</dbReference>
<evidence type="ECO:0000313" key="3">
    <source>
        <dbReference type="Proteomes" id="UP001596031"/>
    </source>
</evidence>